<dbReference type="Proteomes" id="UP001418222">
    <property type="component" value="Unassembled WGS sequence"/>
</dbReference>
<keyword evidence="3 4" id="KW-0287">Flowering</keyword>
<evidence type="ECO:0000256" key="5">
    <source>
        <dbReference type="SAM" id="MobiDB-lite"/>
    </source>
</evidence>
<dbReference type="InterPro" id="IPR012474">
    <property type="entry name" value="Frigida"/>
</dbReference>
<comment type="caution">
    <text evidence="6">The sequence shown here is derived from an EMBL/GenBank/DDBJ whole genome shotgun (WGS) entry which is preliminary data.</text>
</comment>
<dbReference type="GO" id="GO:0009908">
    <property type="term" value="P:flower development"/>
    <property type="evidence" value="ECO:0007669"/>
    <property type="project" value="UniProtKB-KW"/>
</dbReference>
<protein>
    <recommendedName>
        <fullName evidence="4">FRIGIDA-like protein</fullName>
    </recommendedName>
</protein>
<proteinExistence type="inferred from homology"/>
<dbReference type="AlphaFoldDB" id="A0AAP0BH99"/>
<comment type="similarity">
    <text evidence="1 4">Belongs to the Frigida family.</text>
</comment>
<evidence type="ECO:0000313" key="6">
    <source>
        <dbReference type="EMBL" id="KAK8938987.1"/>
    </source>
</evidence>
<reference evidence="6 7" key="1">
    <citation type="journal article" date="2022" name="Nat. Plants">
        <title>Genomes of leafy and leafless Platanthera orchids illuminate the evolution of mycoheterotrophy.</title>
        <authorList>
            <person name="Li M.H."/>
            <person name="Liu K.W."/>
            <person name="Li Z."/>
            <person name="Lu H.C."/>
            <person name="Ye Q.L."/>
            <person name="Zhang D."/>
            <person name="Wang J.Y."/>
            <person name="Li Y.F."/>
            <person name="Zhong Z.M."/>
            <person name="Liu X."/>
            <person name="Yu X."/>
            <person name="Liu D.K."/>
            <person name="Tu X.D."/>
            <person name="Liu B."/>
            <person name="Hao Y."/>
            <person name="Liao X.Y."/>
            <person name="Jiang Y.T."/>
            <person name="Sun W.H."/>
            <person name="Chen J."/>
            <person name="Chen Y.Q."/>
            <person name="Ai Y."/>
            <person name="Zhai J.W."/>
            <person name="Wu S.S."/>
            <person name="Zhou Z."/>
            <person name="Hsiao Y.Y."/>
            <person name="Wu W.L."/>
            <person name="Chen Y.Y."/>
            <person name="Lin Y.F."/>
            <person name="Hsu J.L."/>
            <person name="Li C.Y."/>
            <person name="Wang Z.W."/>
            <person name="Zhao X."/>
            <person name="Zhong W.Y."/>
            <person name="Ma X.K."/>
            <person name="Ma L."/>
            <person name="Huang J."/>
            <person name="Chen G.Z."/>
            <person name="Huang M.Z."/>
            <person name="Huang L."/>
            <person name="Peng D.H."/>
            <person name="Luo Y.B."/>
            <person name="Zou S.Q."/>
            <person name="Chen S.P."/>
            <person name="Lan S."/>
            <person name="Tsai W.C."/>
            <person name="Van de Peer Y."/>
            <person name="Liu Z.J."/>
        </authorList>
    </citation>
    <scope>NUCLEOTIDE SEQUENCE [LARGE SCALE GENOMIC DNA]</scope>
    <source>
        <strain evidence="6">Lor287</strain>
    </source>
</reference>
<evidence type="ECO:0000313" key="7">
    <source>
        <dbReference type="Proteomes" id="UP001418222"/>
    </source>
</evidence>
<dbReference type="PANTHER" id="PTHR31791">
    <property type="entry name" value="FRIGIDA-LIKE PROTEIN 3-RELATED"/>
    <property type="match status" value="1"/>
</dbReference>
<dbReference type="Pfam" id="PF07899">
    <property type="entry name" value="Frigida"/>
    <property type="match status" value="1"/>
</dbReference>
<feature type="compositionally biased region" description="Pro residues" evidence="5">
    <location>
        <begin position="443"/>
        <end position="455"/>
    </location>
</feature>
<keyword evidence="4" id="KW-0217">Developmental protein</keyword>
<evidence type="ECO:0000256" key="2">
    <source>
        <dbReference type="ARBA" id="ARBA00022782"/>
    </source>
</evidence>
<sequence>MATETLPIDRIHKAFEDLETQKSLISNCALQWQKLSDHFSSIEKTLADRSQTIDSKFESLDSQTKQALESLDHRQASLPRRESSAVALIEERRASIVADIVNLESRPPRSLSGILRWHSRRMDAPGLRRFMVSRRKELDILRRELSEAISDSVDPPRLVLDAFEDYLSNPAATATAAGEKCWAVGAMVKVLLDLLGKEAVAVSDSIRDRAAVVTECWRAKFLGKEAEEERAAEDNKVEGDKEALESAEARIFLRMVIAFGLRSKFEDDFLLKLVLENSMRKETAKHAARLGFGEKVEEIIELVKNGKEIDAIYIARESGLLDKFSPVPLLNSHLQNSKRSSNAMMKRNQSGAYVDGYSNMELRCLKSIIKCVETLNMEQKFALETLKKRVGELEASTAERKRKQESRPPQSKRSKQRSGRGNSGFRSSRPSRRSRAHTQSYPQNPPVAPRVPPARQPYNFAPQVRFDIHPSTSYGAAAHRSTPMPQYYTPGSNAVARNTMPYGAPAVSYGSYDYNGAPAPPQYQQ</sequence>
<feature type="compositionally biased region" description="Basic residues" evidence="5">
    <location>
        <begin position="400"/>
        <end position="418"/>
    </location>
</feature>
<dbReference type="EMBL" id="JBBWWQ010000009">
    <property type="protein sequence ID" value="KAK8938987.1"/>
    <property type="molecule type" value="Genomic_DNA"/>
</dbReference>
<evidence type="ECO:0000256" key="4">
    <source>
        <dbReference type="RuleBase" id="RU364012"/>
    </source>
</evidence>
<keyword evidence="2 4" id="KW-0221">Differentiation</keyword>
<keyword evidence="7" id="KW-1185">Reference proteome</keyword>
<gene>
    <name evidence="6" type="ORF">KSP39_PZI010893</name>
</gene>
<evidence type="ECO:0000256" key="3">
    <source>
        <dbReference type="ARBA" id="ARBA00023089"/>
    </source>
</evidence>
<organism evidence="6 7">
    <name type="scientific">Platanthera zijinensis</name>
    <dbReference type="NCBI Taxonomy" id="2320716"/>
    <lineage>
        <taxon>Eukaryota</taxon>
        <taxon>Viridiplantae</taxon>
        <taxon>Streptophyta</taxon>
        <taxon>Embryophyta</taxon>
        <taxon>Tracheophyta</taxon>
        <taxon>Spermatophyta</taxon>
        <taxon>Magnoliopsida</taxon>
        <taxon>Liliopsida</taxon>
        <taxon>Asparagales</taxon>
        <taxon>Orchidaceae</taxon>
        <taxon>Orchidoideae</taxon>
        <taxon>Orchideae</taxon>
        <taxon>Orchidinae</taxon>
        <taxon>Platanthera</taxon>
    </lineage>
</organism>
<feature type="compositionally biased region" description="Low complexity" evidence="5">
    <location>
        <begin position="419"/>
        <end position="428"/>
    </location>
</feature>
<evidence type="ECO:0000256" key="1">
    <source>
        <dbReference type="ARBA" id="ARBA00008956"/>
    </source>
</evidence>
<name>A0AAP0BH99_9ASPA</name>
<feature type="region of interest" description="Disordered" evidence="5">
    <location>
        <begin position="394"/>
        <end position="457"/>
    </location>
</feature>
<dbReference type="GO" id="GO:0030154">
    <property type="term" value="P:cell differentiation"/>
    <property type="evidence" value="ECO:0007669"/>
    <property type="project" value="UniProtKB-KW"/>
</dbReference>
<accession>A0AAP0BH99</accession>
<dbReference type="PANTHER" id="PTHR31791:SF10">
    <property type="entry name" value="FRIGIDA-LIKE PROTEIN"/>
    <property type="match status" value="1"/>
</dbReference>